<accession>A0AAD9IPT2</accession>
<dbReference type="Proteomes" id="UP001208570">
    <property type="component" value="Unassembled WGS sequence"/>
</dbReference>
<dbReference type="EMBL" id="JAODUP010002948">
    <property type="protein sequence ID" value="KAK2138484.1"/>
    <property type="molecule type" value="Genomic_DNA"/>
</dbReference>
<comment type="caution">
    <text evidence="1">The sequence shown here is derived from an EMBL/GenBank/DDBJ whole genome shotgun (WGS) entry which is preliminary data.</text>
</comment>
<name>A0AAD9IPT2_9ANNE</name>
<evidence type="ECO:0000313" key="2">
    <source>
        <dbReference type="Proteomes" id="UP001208570"/>
    </source>
</evidence>
<sequence>MKQKNRHLYSHKIDLCHSIIQDVLFLQFITNLLEHNHDQQKKVLMSPDELTELLNFYHSTPICGYHTCQDLARLHMEWCKRCCRICHSIIQDVLFLQFRTNLLEHNHDQQKKVLMSPDELTELLNFYHSTPVCGYSS</sequence>
<dbReference type="AlphaFoldDB" id="A0AAD9IPT2"/>
<evidence type="ECO:0000313" key="1">
    <source>
        <dbReference type="EMBL" id="KAK2138484.1"/>
    </source>
</evidence>
<feature type="non-terminal residue" evidence="1">
    <location>
        <position position="1"/>
    </location>
</feature>
<protein>
    <submittedName>
        <fullName evidence="1">Uncharacterized protein</fullName>
    </submittedName>
</protein>
<keyword evidence="2" id="KW-1185">Reference proteome</keyword>
<reference evidence="1" key="1">
    <citation type="journal article" date="2023" name="Mol. Biol. Evol.">
        <title>Third-Generation Sequencing Reveals the Adaptive Role of the Epigenome in Three Deep-Sea Polychaetes.</title>
        <authorList>
            <person name="Perez M."/>
            <person name="Aroh O."/>
            <person name="Sun Y."/>
            <person name="Lan Y."/>
            <person name="Juniper S.K."/>
            <person name="Young C.R."/>
            <person name="Angers B."/>
            <person name="Qian P.Y."/>
        </authorList>
    </citation>
    <scope>NUCLEOTIDE SEQUENCE</scope>
    <source>
        <strain evidence="1">P08H-3</strain>
    </source>
</reference>
<gene>
    <name evidence="1" type="ORF">LSH36_2962g00002</name>
</gene>
<organism evidence="1 2">
    <name type="scientific">Paralvinella palmiformis</name>
    <dbReference type="NCBI Taxonomy" id="53620"/>
    <lineage>
        <taxon>Eukaryota</taxon>
        <taxon>Metazoa</taxon>
        <taxon>Spiralia</taxon>
        <taxon>Lophotrochozoa</taxon>
        <taxon>Annelida</taxon>
        <taxon>Polychaeta</taxon>
        <taxon>Sedentaria</taxon>
        <taxon>Canalipalpata</taxon>
        <taxon>Terebellida</taxon>
        <taxon>Terebelliformia</taxon>
        <taxon>Alvinellidae</taxon>
        <taxon>Paralvinella</taxon>
    </lineage>
</organism>
<proteinExistence type="predicted"/>